<sequence length="108" mass="12438">MRGKISLLVSCQLWERNKFVALRTLARTRVIASENYLPSTVSSLTKCIGDPCCVCRQSFEVKSIENEPHSMLNVMFGFSGPYFSTVSSFFFWEVLRLSGFMRESFWIC</sequence>
<dbReference type="EMBL" id="GISG01096077">
    <property type="protein sequence ID" value="MBA4635605.1"/>
    <property type="molecule type" value="Transcribed_RNA"/>
</dbReference>
<dbReference type="AlphaFoldDB" id="A0A7C9DBT6"/>
<evidence type="ECO:0000313" key="1">
    <source>
        <dbReference type="EMBL" id="MBA4635605.1"/>
    </source>
</evidence>
<proteinExistence type="predicted"/>
<accession>A0A7C9DBT6</accession>
<protein>
    <submittedName>
        <fullName evidence="1">Uncharacterized protein</fullName>
    </submittedName>
</protein>
<reference evidence="1" key="2">
    <citation type="submission" date="2020-07" db="EMBL/GenBank/DDBJ databases">
        <authorList>
            <person name="Vera ALvarez R."/>
            <person name="Arias-Moreno D.M."/>
            <person name="Jimenez-Jacinto V."/>
            <person name="Jimenez-Bremont J.F."/>
            <person name="Swaminathan K."/>
            <person name="Moose S.P."/>
            <person name="Guerrero-Gonzalez M.L."/>
            <person name="Marino-Ramirez L."/>
            <person name="Landsman D."/>
            <person name="Rodriguez-Kessler M."/>
            <person name="Delgado-Sanchez P."/>
        </authorList>
    </citation>
    <scope>NUCLEOTIDE SEQUENCE</scope>
    <source>
        <tissue evidence="1">Cladode</tissue>
    </source>
</reference>
<organism evidence="1">
    <name type="scientific">Opuntia streptacantha</name>
    <name type="common">Prickly pear cactus</name>
    <name type="synonym">Opuntia cardona</name>
    <dbReference type="NCBI Taxonomy" id="393608"/>
    <lineage>
        <taxon>Eukaryota</taxon>
        <taxon>Viridiplantae</taxon>
        <taxon>Streptophyta</taxon>
        <taxon>Embryophyta</taxon>
        <taxon>Tracheophyta</taxon>
        <taxon>Spermatophyta</taxon>
        <taxon>Magnoliopsida</taxon>
        <taxon>eudicotyledons</taxon>
        <taxon>Gunneridae</taxon>
        <taxon>Pentapetalae</taxon>
        <taxon>Caryophyllales</taxon>
        <taxon>Cactineae</taxon>
        <taxon>Cactaceae</taxon>
        <taxon>Opuntioideae</taxon>
        <taxon>Opuntia</taxon>
    </lineage>
</organism>
<name>A0A7C9DBT6_OPUST</name>
<reference evidence="1" key="1">
    <citation type="journal article" date="2013" name="J. Plant Res.">
        <title>Effect of fungi and light on seed germination of three Opuntia species from semiarid lands of central Mexico.</title>
        <authorList>
            <person name="Delgado-Sanchez P."/>
            <person name="Jimenez-Bremont J.F."/>
            <person name="Guerrero-Gonzalez Mde L."/>
            <person name="Flores J."/>
        </authorList>
    </citation>
    <scope>NUCLEOTIDE SEQUENCE</scope>
    <source>
        <tissue evidence="1">Cladode</tissue>
    </source>
</reference>